<dbReference type="PANTHER" id="PTHR37691:SF1">
    <property type="entry name" value="BLR3518 PROTEIN"/>
    <property type="match status" value="1"/>
</dbReference>
<evidence type="ECO:0000256" key="1">
    <source>
        <dbReference type="SAM" id="SignalP"/>
    </source>
</evidence>
<dbReference type="PANTHER" id="PTHR37691">
    <property type="entry name" value="BLR3518 PROTEIN"/>
    <property type="match status" value="1"/>
</dbReference>
<dbReference type="HOGENOM" id="CLU_127515_0_1_4"/>
<evidence type="ECO:0000313" key="2">
    <source>
        <dbReference type="EMBL" id="BAN35683.1"/>
    </source>
</evidence>
<reference evidence="2 3" key="1">
    <citation type="journal article" date="2012" name="Appl. Environ. Microbiol.">
        <title>Draft genome sequence of a psychrotolerant sulfur-oxidizing bacterium, Sulfuricella denitrificans skB26, and proteomic insights into cold adaptation.</title>
        <authorList>
            <person name="Watanabe T."/>
            <person name="Kojima H."/>
            <person name="Fukui M."/>
        </authorList>
    </citation>
    <scope>NUCLEOTIDE SEQUENCE [LARGE SCALE GENOMIC DNA]</scope>
    <source>
        <strain evidence="3">skB26</strain>
    </source>
</reference>
<name>S6ACL3_SULDS</name>
<dbReference type="InterPro" id="IPR003787">
    <property type="entry name" value="Sulphur_relay_DsrE/F-like"/>
</dbReference>
<sequence>MARLRNLFLLIALSGLFGLAGCASTGGKSAEAGFQENVVYHVNDSTVAGAAMRNVKNHLDANPQAHIVIVTHGKGIDFLLEGARDDKGNPYDITVQDLKKKGVTFDVCNNTLVSRKIDSKTVLPEAQIVPSGVAELSKLQSQYHYAYVKP</sequence>
<feature type="chain" id="PRO_5004545446" evidence="1">
    <location>
        <begin position="26"/>
        <end position="150"/>
    </location>
</feature>
<keyword evidence="3" id="KW-1185">Reference proteome</keyword>
<dbReference type="KEGG" id="sdr:SCD_n01872"/>
<evidence type="ECO:0000313" key="3">
    <source>
        <dbReference type="Proteomes" id="UP000015559"/>
    </source>
</evidence>
<dbReference type="EMBL" id="AP013066">
    <property type="protein sequence ID" value="BAN35683.1"/>
    <property type="molecule type" value="Genomic_DNA"/>
</dbReference>
<feature type="signal peptide" evidence="1">
    <location>
        <begin position="1"/>
        <end position="25"/>
    </location>
</feature>
<dbReference type="InterPro" id="IPR027396">
    <property type="entry name" value="DsrEFH-like"/>
</dbReference>
<dbReference type="SUPFAM" id="SSF75169">
    <property type="entry name" value="DsrEFH-like"/>
    <property type="match status" value="1"/>
</dbReference>
<dbReference type="STRING" id="1163617.SCD_n01872"/>
<dbReference type="RefSeq" id="WP_009204875.1">
    <property type="nucleotide sequence ID" value="NC_022357.1"/>
</dbReference>
<dbReference type="Gene3D" id="3.40.1260.10">
    <property type="entry name" value="DsrEFH-like"/>
    <property type="match status" value="1"/>
</dbReference>
<keyword evidence="1" id="KW-0732">Signal</keyword>
<dbReference type="Pfam" id="PF02635">
    <property type="entry name" value="DsrE"/>
    <property type="match status" value="1"/>
</dbReference>
<proteinExistence type="predicted"/>
<gene>
    <name evidence="2" type="ORF">SCD_n01872</name>
</gene>
<dbReference type="Proteomes" id="UP000015559">
    <property type="component" value="Chromosome"/>
</dbReference>
<accession>S6ACL3</accession>
<protein>
    <submittedName>
        <fullName evidence="2">Uncharacterized protein</fullName>
    </submittedName>
</protein>
<dbReference type="PROSITE" id="PS51257">
    <property type="entry name" value="PROKAR_LIPOPROTEIN"/>
    <property type="match status" value="1"/>
</dbReference>
<dbReference type="AlphaFoldDB" id="S6ACL3"/>
<dbReference type="eggNOG" id="COG1416">
    <property type="taxonomic scope" value="Bacteria"/>
</dbReference>
<dbReference type="OrthoDB" id="8776505at2"/>
<organism evidence="2 3">
    <name type="scientific">Sulfuricella denitrificans (strain DSM 22764 / NBRC 105220 / skB26)</name>
    <dbReference type="NCBI Taxonomy" id="1163617"/>
    <lineage>
        <taxon>Bacteria</taxon>
        <taxon>Pseudomonadati</taxon>
        <taxon>Pseudomonadota</taxon>
        <taxon>Betaproteobacteria</taxon>
        <taxon>Nitrosomonadales</taxon>
        <taxon>Sulfuricellaceae</taxon>
        <taxon>Sulfuricella</taxon>
    </lineage>
</organism>